<dbReference type="InterPro" id="IPR029063">
    <property type="entry name" value="SAM-dependent_MTases_sf"/>
</dbReference>
<dbReference type="Proteomes" id="UP000199477">
    <property type="component" value="Unassembled WGS sequence"/>
</dbReference>
<dbReference type="Gene3D" id="3.40.50.150">
    <property type="entry name" value="Vaccinia Virus protein VP39"/>
    <property type="match status" value="1"/>
</dbReference>
<name>A0A1I2G9G8_9GAMM</name>
<accession>A0A1I2G9G8</accession>
<reference evidence="2" key="1">
    <citation type="submission" date="2016-10" db="EMBL/GenBank/DDBJ databases">
        <authorList>
            <person name="Varghese N."/>
            <person name="Submissions S."/>
        </authorList>
    </citation>
    <scope>NUCLEOTIDE SEQUENCE [LARGE SCALE GENOMIC DNA]</scope>
    <source>
        <strain evidence="2">UNC178MFTsu3.1</strain>
    </source>
</reference>
<proteinExistence type="predicted"/>
<dbReference type="SUPFAM" id="SSF53335">
    <property type="entry name" value="S-adenosyl-L-methionine-dependent methyltransferases"/>
    <property type="match status" value="1"/>
</dbReference>
<sequence length="306" mass="34413">MHVACPICNGRHEQVHFGVRDGYDYYACSSCESLYINPDVLARIDEGHTTREYDADYWNSELQSARERSQAEGLICAGEAIIYARRPVRRFLDVGAGPGYLLDELAAKYPAHPDTFHAVELFPPDERSTHPNYIVGDVGSLAGKFDAGVCIEVVEHLTPGMLGGLAAGLAKVSNVNAAWLFNTGMPSYVRHQDPGYLDPKHRGHIVSYGIKALRRIFEPHGFRVLDLPGKSFAFLVEYRPDFSPIPFEQRFYHALPENQQLLKECPLLYVAAFESARSYFFQDESTRRAQWALGLQAQVDQLSMVR</sequence>
<organism evidence="1 2">
    <name type="scientific">Dyella marensis</name>
    <dbReference type="NCBI Taxonomy" id="500610"/>
    <lineage>
        <taxon>Bacteria</taxon>
        <taxon>Pseudomonadati</taxon>
        <taxon>Pseudomonadota</taxon>
        <taxon>Gammaproteobacteria</taxon>
        <taxon>Lysobacterales</taxon>
        <taxon>Rhodanobacteraceae</taxon>
        <taxon>Dyella</taxon>
    </lineage>
</organism>
<dbReference type="AlphaFoldDB" id="A0A1I2G9G8"/>
<evidence type="ECO:0008006" key="3">
    <source>
        <dbReference type="Google" id="ProtNLM"/>
    </source>
</evidence>
<evidence type="ECO:0000313" key="2">
    <source>
        <dbReference type="Proteomes" id="UP000199477"/>
    </source>
</evidence>
<evidence type="ECO:0000313" key="1">
    <source>
        <dbReference type="EMBL" id="SFF14354.1"/>
    </source>
</evidence>
<keyword evidence="2" id="KW-1185">Reference proteome</keyword>
<protein>
    <recommendedName>
        <fullName evidence="3">Methyltransferase domain-containing protein</fullName>
    </recommendedName>
</protein>
<dbReference type="EMBL" id="FONH01000008">
    <property type="protein sequence ID" value="SFF14354.1"/>
    <property type="molecule type" value="Genomic_DNA"/>
</dbReference>
<dbReference type="RefSeq" id="WP_026635562.1">
    <property type="nucleotide sequence ID" value="NZ_FONH01000008.1"/>
</dbReference>
<dbReference type="Pfam" id="PF13489">
    <property type="entry name" value="Methyltransf_23"/>
    <property type="match status" value="1"/>
</dbReference>
<dbReference type="STRING" id="500610.SAMN02799615_02561"/>
<gene>
    <name evidence="1" type="ORF">SAMN02799615_02561</name>
</gene>